<sequence>MNELKYPESRPCSFNQLQCQEYGNSDTPSSISDQGAVLINHSHMNYQSSQQVAASSMQYEMHPYGDQKLNADACSFLTELEHNDLSFFTSDPRSMNGENVTFEAYAGNESSQFENKSQDSPHTLEELRWRDYFRNIPARAQIAIIPCKVCGDKSSGIHYGVFACEGCKGFFRRNQESFHTFCCSKEEDCEIDRTNRNRCQYCRLLKCFDVGMSRDAVKFGRMSKEQRSNLYEEFLKQQKIIAGNSQPEPHFYEQSNSGMLGPACSANVLPTSSSSHSMVANPAFYNNSSVDGTPSSVVKLEVPEVHFPNFSQVSMPEFQNLPNIKDAFFDSQQSGCRDFFSFSDNATNVFSKSEMTSAASWHEGSSAHSAATLDTADGNKLHGIATFDRANVSSSTEVFDAVDTSLSSNVYTNVSINSSENGYGHVLSHDSNALGIYDHEMLGGFHS</sequence>
<evidence type="ECO:0000256" key="9">
    <source>
        <dbReference type="ARBA" id="ARBA00023242"/>
    </source>
</evidence>
<dbReference type="SMART" id="SM00399">
    <property type="entry name" value="ZnF_C4"/>
    <property type="match status" value="1"/>
</dbReference>
<dbReference type="PANTHER" id="PTHR45805">
    <property type="entry name" value="NUCLEAR HORMONE RECEPTOR HR3-RELATED"/>
    <property type="match status" value="1"/>
</dbReference>
<dbReference type="Proteomes" id="UP001642483">
    <property type="component" value="Unassembled WGS sequence"/>
</dbReference>
<dbReference type="Pfam" id="PF00105">
    <property type="entry name" value="zf-C4"/>
    <property type="match status" value="1"/>
</dbReference>
<name>A0ABP0FZT3_CLALP</name>
<keyword evidence="9" id="KW-0539">Nucleus</keyword>
<accession>A0ABP0FZT3</accession>
<organism evidence="11 12">
    <name type="scientific">Clavelina lepadiformis</name>
    <name type="common">Light-bulb sea squirt</name>
    <name type="synonym">Ascidia lepadiformis</name>
    <dbReference type="NCBI Taxonomy" id="159417"/>
    <lineage>
        <taxon>Eukaryota</taxon>
        <taxon>Metazoa</taxon>
        <taxon>Chordata</taxon>
        <taxon>Tunicata</taxon>
        <taxon>Ascidiacea</taxon>
        <taxon>Aplousobranchia</taxon>
        <taxon>Clavelinidae</taxon>
        <taxon>Clavelina</taxon>
    </lineage>
</organism>
<protein>
    <recommendedName>
        <fullName evidence="10">Nuclear receptor domain-containing protein</fullName>
    </recommendedName>
</protein>
<keyword evidence="8" id="KW-0675">Receptor</keyword>
<evidence type="ECO:0000256" key="2">
    <source>
        <dbReference type="ARBA" id="ARBA00022723"/>
    </source>
</evidence>
<dbReference type="InterPro" id="IPR001628">
    <property type="entry name" value="Znf_hrmn_rcpt"/>
</dbReference>
<keyword evidence="12" id="KW-1185">Reference proteome</keyword>
<keyword evidence="2" id="KW-0479">Metal-binding</keyword>
<dbReference type="CDD" id="cd06968">
    <property type="entry name" value="NR_DBD_ROR"/>
    <property type="match status" value="1"/>
</dbReference>
<evidence type="ECO:0000313" key="11">
    <source>
        <dbReference type="EMBL" id="CAK8685106.1"/>
    </source>
</evidence>
<comment type="caution">
    <text evidence="11">The sequence shown here is derived from an EMBL/GenBank/DDBJ whole genome shotgun (WGS) entry which is preliminary data.</text>
</comment>
<proteinExistence type="predicted"/>
<dbReference type="PROSITE" id="PS00031">
    <property type="entry name" value="NUCLEAR_REC_DBD_1"/>
    <property type="match status" value="1"/>
</dbReference>
<feature type="domain" description="Nuclear receptor" evidence="10">
    <location>
        <begin position="144"/>
        <end position="219"/>
    </location>
</feature>
<dbReference type="InterPro" id="IPR013088">
    <property type="entry name" value="Znf_NHR/GATA"/>
</dbReference>
<evidence type="ECO:0000256" key="5">
    <source>
        <dbReference type="ARBA" id="ARBA00023015"/>
    </source>
</evidence>
<evidence type="ECO:0000313" key="12">
    <source>
        <dbReference type="Proteomes" id="UP001642483"/>
    </source>
</evidence>
<dbReference type="EMBL" id="CAWYQH010000099">
    <property type="protein sequence ID" value="CAK8685106.1"/>
    <property type="molecule type" value="Genomic_DNA"/>
</dbReference>
<evidence type="ECO:0000259" key="10">
    <source>
        <dbReference type="PROSITE" id="PS51030"/>
    </source>
</evidence>
<dbReference type="InterPro" id="IPR044101">
    <property type="entry name" value="NR_DBD_ROR"/>
</dbReference>
<evidence type="ECO:0000256" key="3">
    <source>
        <dbReference type="ARBA" id="ARBA00022771"/>
    </source>
</evidence>
<keyword evidence="4" id="KW-0862">Zinc</keyword>
<evidence type="ECO:0000256" key="6">
    <source>
        <dbReference type="ARBA" id="ARBA00023125"/>
    </source>
</evidence>
<evidence type="ECO:0000256" key="1">
    <source>
        <dbReference type="ARBA" id="ARBA00004123"/>
    </source>
</evidence>
<comment type="subcellular location">
    <subcellularLocation>
        <location evidence="1">Nucleus</location>
    </subcellularLocation>
</comment>
<evidence type="ECO:0000256" key="7">
    <source>
        <dbReference type="ARBA" id="ARBA00023163"/>
    </source>
</evidence>
<keyword evidence="6" id="KW-0238">DNA-binding</keyword>
<dbReference type="PANTHER" id="PTHR45805:SF2">
    <property type="entry name" value="NUCLEAR HORMONE RECEPTOR HR3-RELATED"/>
    <property type="match status" value="1"/>
</dbReference>
<dbReference type="Gene3D" id="3.30.50.10">
    <property type="entry name" value="Erythroid Transcription Factor GATA-1, subunit A"/>
    <property type="match status" value="1"/>
</dbReference>
<dbReference type="PRINTS" id="PR00047">
    <property type="entry name" value="STROIDFINGER"/>
</dbReference>
<keyword evidence="3" id="KW-0863">Zinc-finger</keyword>
<evidence type="ECO:0000256" key="8">
    <source>
        <dbReference type="ARBA" id="ARBA00023170"/>
    </source>
</evidence>
<keyword evidence="7" id="KW-0804">Transcription</keyword>
<gene>
    <name evidence="11" type="ORF">CVLEPA_LOCUS16261</name>
</gene>
<evidence type="ECO:0000256" key="4">
    <source>
        <dbReference type="ARBA" id="ARBA00022833"/>
    </source>
</evidence>
<keyword evidence="5" id="KW-0805">Transcription regulation</keyword>
<reference evidence="11 12" key="1">
    <citation type="submission" date="2024-02" db="EMBL/GenBank/DDBJ databases">
        <authorList>
            <person name="Daric V."/>
            <person name="Darras S."/>
        </authorList>
    </citation>
    <scope>NUCLEOTIDE SEQUENCE [LARGE SCALE GENOMIC DNA]</scope>
</reference>
<dbReference type="SUPFAM" id="SSF57716">
    <property type="entry name" value="Glucocorticoid receptor-like (DNA-binding domain)"/>
    <property type="match status" value="1"/>
</dbReference>
<dbReference type="PROSITE" id="PS51030">
    <property type="entry name" value="NUCLEAR_REC_DBD_2"/>
    <property type="match status" value="1"/>
</dbReference>